<dbReference type="Pfam" id="PF03456">
    <property type="entry name" value="uDENN"/>
    <property type="match status" value="1"/>
</dbReference>
<dbReference type="AlphaFoldDB" id="A0A0R3U8D2"/>
<dbReference type="GO" id="GO:0031410">
    <property type="term" value="C:cytoplasmic vesicle"/>
    <property type="evidence" value="ECO:0007669"/>
    <property type="project" value="TreeGrafter"/>
</dbReference>
<dbReference type="PROSITE" id="PS50211">
    <property type="entry name" value="DENN"/>
    <property type="match status" value="1"/>
</dbReference>
<dbReference type="InterPro" id="IPR051696">
    <property type="entry name" value="DENN_Domain_GEFs"/>
</dbReference>
<dbReference type="GO" id="GO:0032483">
    <property type="term" value="P:regulation of Rab protein signal transduction"/>
    <property type="evidence" value="ECO:0007669"/>
    <property type="project" value="TreeGrafter"/>
</dbReference>
<reference evidence="2 3" key="1">
    <citation type="submission" date="2018-10" db="EMBL/GenBank/DDBJ databases">
        <authorList>
            <consortium name="Pathogen Informatics"/>
        </authorList>
    </citation>
    <scope>NUCLEOTIDE SEQUENCE [LARGE SCALE GENOMIC DNA]</scope>
</reference>
<dbReference type="InterPro" id="IPR037516">
    <property type="entry name" value="Tripartite_DENN"/>
</dbReference>
<evidence type="ECO:0000313" key="4">
    <source>
        <dbReference type="WBParaSite" id="MCU_010302-RA"/>
    </source>
</evidence>
<sequence>MVRLADYVVVVGYDFEKSTDLESQGRVLQRFPTKEWNNYPYEFHVESFCQPCGWQLTKNRQAPTFFVAYLTDVDGSHYYAACLTFYEAVSSQQQHIIQHCSHGNRTAATAISDAHNYQAATIISPDGSLSPLNSCENMAAVASNVGGAGVDPNLVRPTELFAPKCIVLLARHQHFKVLQNCLSILYTVFMDGPKGLYLEEIIGNIVGGVEIPPIGGPRKTFTVGANDRQTVQPAKCQTIPVTRSSVASLFKYLGIDNVLLMFTAMLSDQKLLVCSQSLVRLTDACHALTSIIYPLKYG</sequence>
<dbReference type="EMBL" id="UXSR01000640">
    <property type="protein sequence ID" value="VDD77128.1"/>
    <property type="molecule type" value="Genomic_DNA"/>
</dbReference>
<dbReference type="InterPro" id="IPR005113">
    <property type="entry name" value="uDENN_dom"/>
</dbReference>
<reference evidence="4" key="2">
    <citation type="submission" date="2019-11" db="UniProtKB">
        <authorList>
            <consortium name="WormBaseParasite"/>
        </authorList>
    </citation>
    <scope>IDENTIFICATION</scope>
</reference>
<dbReference type="OrthoDB" id="74314at2759"/>
<dbReference type="Gene3D" id="3.40.50.11500">
    <property type="match status" value="1"/>
</dbReference>
<gene>
    <name evidence="2" type="ORF">MCOS_LOCUS3131</name>
</gene>
<dbReference type="InterPro" id="IPR001194">
    <property type="entry name" value="cDENN_dom"/>
</dbReference>
<dbReference type="InterPro" id="IPR043153">
    <property type="entry name" value="DENN_C"/>
</dbReference>
<accession>A0A0R3U8D2</accession>
<dbReference type="STRING" id="53468.A0A0R3U8D2"/>
<proteinExistence type="predicted"/>
<evidence type="ECO:0000313" key="2">
    <source>
        <dbReference type="EMBL" id="VDD77128.1"/>
    </source>
</evidence>
<dbReference type="PANTHER" id="PTHR12296">
    <property type="entry name" value="DENN DOMAIN-CONTAINING PROTEIN 4"/>
    <property type="match status" value="1"/>
</dbReference>
<dbReference type="Pfam" id="PF02141">
    <property type="entry name" value="DENN"/>
    <property type="match status" value="1"/>
</dbReference>
<dbReference type="PANTHER" id="PTHR12296:SF16">
    <property type="entry name" value="C-MYC PROMOTER-BINDING PROTEIN"/>
    <property type="match status" value="1"/>
</dbReference>
<evidence type="ECO:0000259" key="1">
    <source>
        <dbReference type="PROSITE" id="PS50211"/>
    </source>
</evidence>
<dbReference type="WBParaSite" id="MCU_010302-RA">
    <property type="protein sequence ID" value="MCU_010302-RA"/>
    <property type="gene ID" value="MCU_010302"/>
</dbReference>
<dbReference type="SMART" id="SM00799">
    <property type="entry name" value="DENN"/>
    <property type="match status" value="1"/>
</dbReference>
<name>A0A0R3U8D2_MESCO</name>
<evidence type="ECO:0000313" key="3">
    <source>
        <dbReference type="Proteomes" id="UP000267029"/>
    </source>
</evidence>
<feature type="domain" description="UDENN" evidence="1">
    <location>
        <begin position="6"/>
        <end position="298"/>
    </location>
</feature>
<dbReference type="GO" id="GO:0005085">
    <property type="term" value="F:guanyl-nucleotide exchange factor activity"/>
    <property type="evidence" value="ECO:0007669"/>
    <property type="project" value="UniProtKB-ARBA"/>
</dbReference>
<dbReference type="Proteomes" id="UP000267029">
    <property type="component" value="Unassembled WGS sequence"/>
</dbReference>
<organism evidence="4">
    <name type="scientific">Mesocestoides corti</name>
    <name type="common">Flatworm</name>
    <dbReference type="NCBI Taxonomy" id="53468"/>
    <lineage>
        <taxon>Eukaryota</taxon>
        <taxon>Metazoa</taxon>
        <taxon>Spiralia</taxon>
        <taxon>Lophotrochozoa</taxon>
        <taxon>Platyhelminthes</taxon>
        <taxon>Cestoda</taxon>
        <taxon>Eucestoda</taxon>
        <taxon>Cyclophyllidea</taxon>
        <taxon>Mesocestoididae</taxon>
        <taxon>Mesocestoides</taxon>
    </lineage>
</organism>
<dbReference type="Gene3D" id="3.30.450.200">
    <property type="match status" value="1"/>
</dbReference>
<keyword evidence="3" id="KW-1185">Reference proteome</keyword>
<protein>
    <submittedName>
        <fullName evidence="4">UDENN domain-containing protein</fullName>
    </submittedName>
</protein>
<dbReference type="SMART" id="SM00800">
    <property type="entry name" value="uDENN"/>
    <property type="match status" value="1"/>
</dbReference>